<dbReference type="AlphaFoldDB" id="A0A8H4QK33"/>
<dbReference type="Proteomes" id="UP000521872">
    <property type="component" value="Unassembled WGS sequence"/>
</dbReference>
<keyword evidence="2" id="KW-1185">Reference proteome</keyword>
<organism evidence="1 2">
    <name type="scientific">Agrocybe pediades</name>
    <dbReference type="NCBI Taxonomy" id="84607"/>
    <lineage>
        <taxon>Eukaryota</taxon>
        <taxon>Fungi</taxon>
        <taxon>Dikarya</taxon>
        <taxon>Basidiomycota</taxon>
        <taxon>Agaricomycotina</taxon>
        <taxon>Agaricomycetes</taxon>
        <taxon>Agaricomycetidae</taxon>
        <taxon>Agaricales</taxon>
        <taxon>Agaricineae</taxon>
        <taxon>Strophariaceae</taxon>
        <taxon>Agrocybe</taxon>
    </lineage>
</organism>
<reference evidence="1 2" key="1">
    <citation type="submission" date="2019-12" db="EMBL/GenBank/DDBJ databases">
        <authorList>
            <person name="Floudas D."/>
            <person name="Bentzer J."/>
            <person name="Ahren D."/>
            <person name="Johansson T."/>
            <person name="Persson P."/>
            <person name="Tunlid A."/>
        </authorList>
    </citation>
    <scope>NUCLEOTIDE SEQUENCE [LARGE SCALE GENOMIC DNA]</scope>
    <source>
        <strain evidence="1 2">CBS 102.39</strain>
    </source>
</reference>
<dbReference type="EMBL" id="JAACJL010000057">
    <property type="protein sequence ID" value="KAF4612348.1"/>
    <property type="molecule type" value="Genomic_DNA"/>
</dbReference>
<gene>
    <name evidence="1" type="ORF">D9613_004544</name>
</gene>
<accession>A0A8H4QK33</accession>
<sequence length="287" mass="32025">MERTTIAKEVEAEVNSMTTDRCIDIIRLSPMLRFFETGLSNEGVMPHSPTVHNVLESFSLLWSPRPGLVDQVLSSLTLPRLHTLNLDLVRDHDKNIIEDFLHRSAAPITSMELQFEQVRNERDLRVFQAIAALTPSLSHLRILYDDGPVDDGISCFNNSIFKYLVDSGKPKADNPSYLPPLPQLKSLTYSAARVVTKVWIPLELLPGLFPVSTSASGVPSLRPLKSLFTPGSFHPQKGYLRSLIPLRQAGIDFGKERNEDIDRIAARTVGVDNEDHMSSGRSSRPLS</sequence>
<comment type="caution">
    <text evidence="1">The sequence shown here is derived from an EMBL/GenBank/DDBJ whole genome shotgun (WGS) entry which is preliminary data.</text>
</comment>
<name>A0A8H4QK33_9AGAR</name>
<evidence type="ECO:0000313" key="1">
    <source>
        <dbReference type="EMBL" id="KAF4612348.1"/>
    </source>
</evidence>
<proteinExistence type="predicted"/>
<evidence type="ECO:0000313" key="2">
    <source>
        <dbReference type="Proteomes" id="UP000521872"/>
    </source>
</evidence>
<protein>
    <submittedName>
        <fullName evidence="1">Uncharacterized protein</fullName>
    </submittedName>
</protein>